<feature type="transmembrane region" description="Helical" evidence="12">
    <location>
        <begin position="58"/>
        <end position="76"/>
    </location>
</feature>
<reference evidence="14" key="3">
    <citation type="submission" date="2015-06" db="UniProtKB">
        <authorList>
            <consortium name="EnsemblMetazoa"/>
        </authorList>
    </citation>
    <scope>IDENTIFICATION</scope>
</reference>
<dbReference type="CTD" id="20200083"/>
<protein>
    <submittedName>
        <fullName evidence="13 14">Uncharacterized protein</fullName>
    </submittedName>
</protein>
<evidence type="ECO:0000256" key="3">
    <source>
        <dbReference type="ARBA" id="ARBA00022461"/>
    </source>
</evidence>
<keyword evidence="6" id="KW-0915">Sodium</keyword>
<keyword evidence="10 11" id="KW-0407">Ion channel</keyword>
<organism evidence="14 15">
    <name type="scientific">Helobdella robusta</name>
    <name type="common">Californian leech</name>
    <dbReference type="NCBI Taxonomy" id="6412"/>
    <lineage>
        <taxon>Eukaryota</taxon>
        <taxon>Metazoa</taxon>
        <taxon>Spiralia</taxon>
        <taxon>Lophotrochozoa</taxon>
        <taxon>Annelida</taxon>
        <taxon>Clitellata</taxon>
        <taxon>Hirudinea</taxon>
        <taxon>Rhynchobdellida</taxon>
        <taxon>Glossiphoniidae</taxon>
        <taxon>Helobdella</taxon>
    </lineage>
</organism>
<keyword evidence="4 11" id="KW-0812">Transmembrane</keyword>
<dbReference type="PANTHER" id="PTHR11690:SF248">
    <property type="entry name" value="PICKPOCKET 17, ISOFORM A"/>
    <property type="match status" value="1"/>
</dbReference>
<dbReference type="EMBL" id="KB097495">
    <property type="protein sequence ID" value="ESN96404.1"/>
    <property type="molecule type" value="Genomic_DNA"/>
</dbReference>
<evidence type="ECO:0000313" key="13">
    <source>
        <dbReference type="EMBL" id="ESN96404.1"/>
    </source>
</evidence>
<dbReference type="EMBL" id="AMQM01001387">
    <property type="status" value="NOT_ANNOTATED_CDS"/>
    <property type="molecule type" value="Genomic_DNA"/>
</dbReference>
<dbReference type="PANTHER" id="PTHR11690">
    <property type="entry name" value="AMILORIDE-SENSITIVE SODIUM CHANNEL-RELATED"/>
    <property type="match status" value="1"/>
</dbReference>
<dbReference type="OMA" id="VKVEMEY"/>
<evidence type="ECO:0000256" key="11">
    <source>
        <dbReference type="RuleBase" id="RU000679"/>
    </source>
</evidence>
<comment type="subcellular location">
    <subcellularLocation>
        <location evidence="1">Membrane</location>
        <topology evidence="1">Multi-pass membrane protein</topology>
    </subcellularLocation>
</comment>
<evidence type="ECO:0000256" key="5">
    <source>
        <dbReference type="ARBA" id="ARBA00022989"/>
    </source>
</evidence>
<keyword evidence="2 11" id="KW-0813">Transport</keyword>
<dbReference type="GO" id="GO:0016020">
    <property type="term" value="C:membrane"/>
    <property type="evidence" value="ECO:0007669"/>
    <property type="project" value="UniProtKB-SubCell"/>
</dbReference>
<dbReference type="GeneID" id="20200083"/>
<dbReference type="OrthoDB" id="6238402at2759"/>
<dbReference type="AlphaFoldDB" id="T1EU33"/>
<dbReference type="RefSeq" id="XP_009025573.1">
    <property type="nucleotide sequence ID" value="XM_009027325.1"/>
</dbReference>
<evidence type="ECO:0000313" key="15">
    <source>
        <dbReference type="Proteomes" id="UP000015101"/>
    </source>
</evidence>
<dbReference type="InterPro" id="IPR001873">
    <property type="entry name" value="ENaC"/>
</dbReference>
<sequence>MSNRNSGLCGGFYHFMSPDGLHDDRDIQVRDICTAISQHTTCTGLPHIYRSRGVIKRAGWFLITLAAIAGLVFQLYEQVSSYVQFRVDIVITVQTDYQLAFPSVTICNMNPIKKSSLTEYLYNVSTADGSFRFKRKKRSTSYFYENNFD</sequence>
<evidence type="ECO:0000313" key="14">
    <source>
        <dbReference type="EnsemblMetazoa" id="HelroP163465"/>
    </source>
</evidence>
<dbReference type="InParanoid" id="T1EU33"/>
<evidence type="ECO:0000256" key="6">
    <source>
        <dbReference type="ARBA" id="ARBA00023053"/>
    </source>
</evidence>
<evidence type="ECO:0000256" key="12">
    <source>
        <dbReference type="SAM" id="Phobius"/>
    </source>
</evidence>
<dbReference type="GO" id="GO:0005272">
    <property type="term" value="F:sodium channel activity"/>
    <property type="evidence" value="ECO:0007669"/>
    <property type="project" value="UniProtKB-KW"/>
</dbReference>
<accession>T1EU33</accession>
<evidence type="ECO:0000256" key="4">
    <source>
        <dbReference type="ARBA" id="ARBA00022692"/>
    </source>
</evidence>
<reference evidence="15" key="1">
    <citation type="submission" date="2012-12" db="EMBL/GenBank/DDBJ databases">
        <authorList>
            <person name="Hellsten U."/>
            <person name="Grimwood J."/>
            <person name="Chapman J.A."/>
            <person name="Shapiro H."/>
            <person name="Aerts A."/>
            <person name="Otillar R.P."/>
            <person name="Terry A.Y."/>
            <person name="Boore J.L."/>
            <person name="Simakov O."/>
            <person name="Marletaz F."/>
            <person name="Cho S.-J."/>
            <person name="Edsinger-Gonzales E."/>
            <person name="Havlak P."/>
            <person name="Kuo D.-H."/>
            <person name="Larsson T."/>
            <person name="Lv J."/>
            <person name="Arendt D."/>
            <person name="Savage R."/>
            <person name="Osoegawa K."/>
            <person name="de Jong P."/>
            <person name="Lindberg D.R."/>
            <person name="Seaver E.C."/>
            <person name="Weisblat D.A."/>
            <person name="Putnam N.H."/>
            <person name="Grigoriev I.V."/>
            <person name="Rokhsar D.S."/>
        </authorList>
    </citation>
    <scope>NUCLEOTIDE SEQUENCE</scope>
</reference>
<dbReference type="PRINTS" id="PR01078">
    <property type="entry name" value="AMINACHANNEL"/>
</dbReference>
<evidence type="ECO:0000256" key="8">
    <source>
        <dbReference type="ARBA" id="ARBA00023136"/>
    </source>
</evidence>
<dbReference type="eggNOG" id="KOG4294">
    <property type="taxonomic scope" value="Eukaryota"/>
</dbReference>
<keyword evidence="3 11" id="KW-0894">Sodium channel</keyword>
<dbReference type="EnsemblMetazoa" id="HelroT163465">
    <property type="protein sequence ID" value="HelroP163465"/>
    <property type="gene ID" value="HelroG163465"/>
</dbReference>
<keyword evidence="5 12" id="KW-1133">Transmembrane helix</keyword>
<evidence type="ECO:0000256" key="2">
    <source>
        <dbReference type="ARBA" id="ARBA00022448"/>
    </source>
</evidence>
<keyword evidence="8 12" id="KW-0472">Membrane</keyword>
<evidence type="ECO:0000256" key="7">
    <source>
        <dbReference type="ARBA" id="ARBA00023065"/>
    </source>
</evidence>
<dbReference type="Pfam" id="PF00858">
    <property type="entry name" value="ASC"/>
    <property type="match status" value="1"/>
</dbReference>
<keyword evidence="15" id="KW-1185">Reference proteome</keyword>
<keyword evidence="7 11" id="KW-0406">Ion transport</keyword>
<dbReference type="Proteomes" id="UP000015101">
    <property type="component" value="Unassembled WGS sequence"/>
</dbReference>
<evidence type="ECO:0000256" key="10">
    <source>
        <dbReference type="ARBA" id="ARBA00023303"/>
    </source>
</evidence>
<evidence type="ECO:0000256" key="1">
    <source>
        <dbReference type="ARBA" id="ARBA00004141"/>
    </source>
</evidence>
<name>T1EU33_HELRO</name>
<reference evidence="13 15" key="2">
    <citation type="journal article" date="2013" name="Nature">
        <title>Insights into bilaterian evolution from three spiralian genomes.</title>
        <authorList>
            <person name="Simakov O."/>
            <person name="Marletaz F."/>
            <person name="Cho S.J."/>
            <person name="Edsinger-Gonzales E."/>
            <person name="Havlak P."/>
            <person name="Hellsten U."/>
            <person name="Kuo D.H."/>
            <person name="Larsson T."/>
            <person name="Lv J."/>
            <person name="Arendt D."/>
            <person name="Savage R."/>
            <person name="Osoegawa K."/>
            <person name="de Jong P."/>
            <person name="Grimwood J."/>
            <person name="Chapman J.A."/>
            <person name="Shapiro H."/>
            <person name="Aerts A."/>
            <person name="Otillar R.P."/>
            <person name="Terry A.Y."/>
            <person name="Boore J.L."/>
            <person name="Grigoriev I.V."/>
            <person name="Lindberg D.R."/>
            <person name="Seaver E.C."/>
            <person name="Weisblat D.A."/>
            <person name="Putnam N.H."/>
            <person name="Rokhsar D.S."/>
        </authorList>
    </citation>
    <scope>NUCLEOTIDE SEQUENCE</scope>
</reference>
<evidence type="ECO:0000256" key="9">
    <source>
        <dbReference type="ARBA" id="ARBA00023201"/>
    </source>
</evidence>
<comment type="similarity">
    <text evidence="11">Belongs to the amiloride-sensitive sodium channel (TC 1.A.6) family.</text>
</comment>
<keyword evidence="9 11" id="KW-0739">Sodium transport</keyword>
<gene>
    <name evidence="14" type="primary">20200083</name>
    <name evidence="13" type="ORF">HELRODRAFT_163465</name>
</gene>
<proteinExistence type="inferred from homology"/>
<dbReference type="HOGENOM" id="CLU_1751705_0_0_1"/>
<dbReference type="KEGG" id="hro:HELRODRAFT_163465"/>